<organism evidence="2 3">
    <name type="scientific">Paramuricea clavata</name>
    <name type="common">Red gorgonian</name>
    <name type="synonym">Violescent sea-whip</name>
    <dbReference type="NCBI Taxonomy" id="317549"/>
    <lineage>
        <taxon>Eukaryota</taxon>
        <taxon>Metazoa</taxon>
        <taxon>Cnidaria</taxon>
        <taxon>Anthozoa</taxon>
        <taxon>Octocorallia</taxon>
        <taxon>Malacalcyonacea</taxon>
        <taxon>Plexauridae</taxon>
        <taxon>Paramuricea</taxon>
    </lineage>
</organism>
<dbReference type="Pfam" id="PF20422">
    <property type="entry name" value="DHR-2_Lobe_B"/>
    <property type="match status" value="1"/>
</dbReference>
<dbReference type="InterPro" id="IPR043161">
    <property type="entry name" value="DOCK_C_lobe_A"/>
</dbReference>
<dbReference type="Gene3D" id="1.20.58.740">
    <property type="match status" value="1"/>
</dbReference>
<keyword evidence="3" id="KW-1185">Reference proteome</keyword>
<sequence>TYPEGCEAFRNVSPNIVPDESVMKNDEGLVNEQRYTTNNLVELLEKSADLLAQAERYEVTGEIYKLVIPVYEQDRNFNALSVAYNNLSQAYSKVVAAMASRKRLLGSYFRVAFFGEDFGSDNRKQFIYKEPKVMSLSEISLRLEKLYSVKFGGDKVKLILESAKVNVEKLESGINYIQITYVEHYFEEDELTERPTVFERNNNIRRFSFETPFTKTGKSHGSLVEQLKRKTILTTSHCFPYVKTRILVVQEEQYELTPIEVAIDEMCKKVQEITEVTMSNPPDMKKLQLKLQGSVGTQVNAGPLAYAKAFLHEKVVRDHPPKLVSKLKVVYRDFIRCCGAALDLNDQLIQDDQKMYQEDLKDKYSSMRHELASYIDLNLAASSCSISSIGSSKA</sequence>
<evidence type="ECO:0000256" key="1">
    <source>
        <dbReference type="PROSITE-ProRule" id="PRU00984"/>
    </source>
</evidence>
<name>A0A6S7IW62_PARCT</name>
<dbReference type="GO" id="GO:0007264">
    <property type="term" value="P:small GTPase-mediated signal transduction"/>
    <property type="evidence" value="ECO:0007669"/>
    <property type="project" value="InterPro"/>
</dbReference>
<dbReference type="Pfam" id="PF20421">
    <property type="entry name" value="DHR-2_Lobe_C"/>
    <property type="match status" value="1"/>
</dbReference>
<comment type="similarity">
    <text evidence="1">Belongs to the DOCK family.</text>
</comment>
<proteinExistence type="inferred from homology"/>
<dbReference type="PROSITE" id="PS51651">
    <property type="entry name" value="DOCKER"/>
    <property type="match status" value="1"/>
</dbReference>
<dbReference type="InterPro" id="IPR027357">
    <property type="entry name" value="DOCKER_dom"/>
</dbReference>
<evidence type="ECO:0000313" key="2">
    <source>
        <dbReference type="EMBL" id="CAB4023626.1"/>
    </source>
</evidence>
<comment type="caution">
    <text evidence="2">The sequence shown here is derived from an EMBL/GenBank/DDBJ whole genome shotgun (WGS) entry which is preliminary data.</text>
</comment>
<dbReference type="OrthoDB" id="47328at2759"/>
<accession>A0A6S7IW62</accession>
<dbReference type="EMBL" id="CACRXK020012596">
    <property type="protein sequence ID" value="CAB4023626.1"/>
    <property type="molecule type" value="Genomic_DNA"/>
</dbReference>
<dbReference type="PANTHER" id="PTHR23317:SF26">
    <property type="entry name" value="ZIZIMIN, ISOFORM K"/>
    <property type="match status" value="1"/>
</dbReference>
<protein>
    <submittedName>
        <fullName evidence="2">Dedicator of cytokinesis 9-like</fullName>
    </submittedName>
</protein>
<dbReference type="InterPro" id="IPR026791">
    <property type="entry name" value="DOCK"/>
</dbReference>
<evidence type="ECO:0000313" key="3">
    <source>
        <dbReference type="Proteomes" id="UP001152795"/>
    </source>
</evidence>
<dbReference type="PANTHER" id="PTHR23317">
    <property type="entry name" value="DEDICATOR OF CYTOKINESIS DOCK"/>
    <property type="match status" value="1"/>
</dbReference>
<dbReference type="Gene3D" id="1.25.40.410">
    <property type="match status" value="1"/>
</dbReference>
<dbReference type="AlphaFoldDB" id="A0A6S7IW62"/>
<dbReference type="InterPro" id="IPR046769">
    <property type="entry name" value="DOCKER_Lobe_A"/>
</dbReference>
<dbReference type="Pfam" id="PF06920">
    <property type="entry name" value="DHR-2_Lobe_A"/>
    <property type="match status" value="1"/>
</dbReference>
<dbReference type="InterPro" id="IPR043162">
    <property type="entry name" value="DOCK_C_lobe_C"/>
</dbReference>
<dbReference type="InterPro" id="IPR046773">
    <property type="entry name" value="DOCKER_Lobe_C"/>
</dbReference>
<dbReference type="InterPro" id="IPR046770">
    <property type="entry name" value="DOCKER_Lobe_B"/>
</dbReference>
<reference evidence="2" key="1">
    <citation type="submission" date="2020-04" db="EMBL/GenBank/DDBJ databases">
        <authorList>
            <person name="Alioto T."/>
            <person name="Alioto T."/>
            <person name="Gomez Garrido J."/>
        </authorList>
    </citation>
    <scope>NUCLEOTIDE SEQUENCE</scope>
    <source>
        <strain evidence="2">A484AB</strain>
    </source>
</reference>
<dbReference type="GO" id="GO:0005085">
    <property type="term" value="F:guanyl-nucleotide exchange factor activity"/>
    <property type="evidence" value="ECO:0007669"/>
    <property type="project" value="InterPro"/>
</dbReference>
<feature type="non-terminal residue" evidence="2">
    <location>
        <position position="394"/>
    </location>
</feature>
<gene>
    <name evidence="2" type="ORF">PACLA_8A006676</name>
</gene>
<dbReference type="Proteomes" id="UP001152795">
    <property type="component" value="Unassembled WGS sequence"/>
</dbReference>